<reference evidence="1" key="2">
    <citation type="journal article" date="2020" name="Nat. Commun.">
        <title>Large-scale genome sequencing of mycorrhizal fungi provides insights into the early evolution of symbiotic traits.</title>
        <authorList>
            <person name="Miyauchi S."/>
            <person name="Kiss E."/>
            <person name="Kuo A."/>
            <person name="Drula E."/>
            <person name="Kohler A."/>
            <person name="Sanchez-Garcia M."/>
            <person name="Morin E."/>
            <person name="Andreopoulos B."/>
            <person name="Barry K.W."/>
            <person name="Bonito G."/>
            <person name="Buee M."/>
            <person name="Carver A."/>
            <person name="Chen C."/>
            <person name="Cichocki N."/>
            <person name="Clum A."/>
            <person name="Culley D."/>
            <person name="Crous P.W."/>
            <person name="Fauchery L."/>
            <person name="Girlanda M."/>
            <person name="Hayes R.D."/>
            <person name="Keri Z."/>
            <person name="LaButti K."/>
            <person name="Lipzen A."/>
            <person name="Lombard V."/>
            <person name="Magnuson J."/>
            <person name="Maillard F."/>
            <person name="Murat C."/>
            <person name="Nolan M."/>
            <person name="Ohm R.A."/>
            <person name="Pangilinan J."/>
            <person name="Pereira M.F."/>
            <person name="Perotto S."/>
            <person name="Peter M."/>
            <person name="Pfister S."/>
            <person name="Riley R."/>
            <person name="Sitrit Y."/>
            <person name="Stielow J.B."/>
            <person name="Szollosi G."/>
            <person name="Zifcakova L."/>
            <person name="Stursova M."/>
            <person name="Spatafora J.W."/>
            <person name="Tedersoo L."/>
            <person name="Vaario L.M."/>
            <person name="Yamada A."/>
            <person name="Yan M."/>
            <person name="Wang P."/>
            <person name="Xu J."/>
            <person name="Bruns T."/>
            <person name="Baldrian P."/>
            <person name="Vilgalys R."/>
            <person name="Dunand C."/>
            <person name="Henrissat B."/>
            <person name="Grigoriev I.V."/>
            <person name="Hibbett D."/>
            <person name="Nagy L.G."/>
            <person name="Martin F.M."/>
        </authorList>
    </citation>
    <scope>NUCLEOTIDE SEQUENCE</scope>
    <source>
        <strain evidence="1">BED1</strain>
    </source>
</reference>
<protein>
    <submittedName>
        <fullName evidence="1">Uncharacterized protein</fullName>
    </submittedName>
</protein>
<sequence length="109" mass="12317">MKSAHSAAINSNERIFPIFAKKLASKDTKEYANTVRKFAHWLGSEKAYYPAARPKIVQLLEIALSSFMDNFVHHSAVATEFVELVRLLLQSVTPFIPLFSEVELQCCTD</sequence>
<reference evidence="1" key="1">
    <citation type="submission" date="2019-10" db="EMBL/GenBank/DDBJ databases">
        <authorList>
            <consortium name="DOE Joint Genome Institute"/>
            <person name="Kuo A."/>
            <person name="Miyauchi S."/>
            <person name="Kiss E."/>
            <person name="Drula E."/>
            <person name="Kohler A."/>
            <person name="Sanchez-Garcia M."/>
            <person name="Andreopoulos B."/>
            <person name="Barry K.W."/>
            <person name="Bonito G."/>
            <person name="Buee M."/>
            <person name="Carver A."/>
            <person name="Chen C."/>
            <person name="Cichocki N."/>
            <person name="Clum A."/>
            <person name="Culley D."/>
            <person name="Crous P.W."/>
            <person name="Fauchery L."/>
            <person name="Girlanda M."/>
            <person name="Hayes R."/>
            <person name="Keri Z."/>
            <person name="LaButti K."/>
            <person name="Lipzen A."/>
            <person name="Lombard V."/>
            <person name="Magnuson J."/>
            <person name="Maillard F."/>
            <person name="Morin E."/>
            <person name="Murat C."/>
            <person name="Nolan M."/>
            <person name="Ohm R."/>
            <person name="Pangilinan J."/>
            <person name="Pereira M."/>
            <person name="Perotto S."/>
            <person name="Peter M."/>
            <person name="Riley R."/>
            <person name="Sitrit Y."/>
            <person name="Stielow B."/>
            <person name="Szollosi G."/>
            <person name="Zifcakova L."/>
            <person name="Stursova M."/>
            <person name="Spatafora J.W."/>
            <person name="Tedersoo L."/>
            <person name="Vaario L.-M."/>
            <person name="Yamada A."/>
            <person name="Yan M."/>
            <person name="Wang P."/>
            <person name="Xu J."/>
            <person name="Bruns T."/>
            <person name="Baldrian P."/>
            <person name="Vilgalys R."/>
            <person name="Henrissat B."/>
            <person name="Grigoriev I.V."/>
            <person name="Hibbett D."/>
            <person name="Nagy L.G."/>
            <person name="Martin F.M."/>
        </authorList>
    </citation>
    <scope>NUCLEOTIDE SEQUENCE</scope>
    <source>
        <strain evidence="1">BED1</strain>
    </source>
</reference>
<dbReference type="Proteomes" id="UP001194468">
    <property type="component" value="Unassembled WGS sequence"/>
</dbReference>
<evidence type="ECO:0000313" key="2">
    <source>
        <dbReference type="Proteomes" id="UP001194468"/>
    </source>
</evidence>
<organism evidence="1 2">
    <name type="scientific">Boletus edulis BED1</name>
    <dbReference type="NCBI Taxonomy" id="1328754"/>
    <lineage>
        <taxon>Eukaryota</taxon>
        <taxon>Fungi</taxon>
        <taxon>Dikarya</taxon>
        <taxon>Basidiomycota</taxon>
        <taxon>Agaricomycotina</taxon>
        <taxon>Agaricomycetes</taxon>
        <taxon>Agaricomycetidae</taxon>
        <taxon>Boletales</taxon>
        <taxon>Boletineae</taxon>
        <taxon>Boletaceae</taxon>
        <taxon>Boletoideae</taxon>
        <taxon>Boletus</taxon>
    </lineage>
</organism>
<name>A0AAD4BMD9_BOLED</name>
<dbReference type="EMBL" id="WHUW01000030">
    <property type="protein sequence ID" value="KAF8434191.1"/>
    <property type="molecule type" value="Genomic_DNA"/>
</dbReference>
<proteinExistence type="predicted"/>
<keyword evidence="2" id="KW-1185">Reference proteome</keyword>
<dbReference type="AlphaFoldDB" id="A0AAD4BMD9"/>
<gene>
    <name evidence="1" type="ORF">L210DRAFT_754753</name>
</gene>
<evidence type="ECO:0000313" key="1">
    <source>
        <dbReference type="EMBL" id="KAF8434191.1"/>
    </source>
</evidence>
<comment type="caution">
    <text evidence="1">The sequence shown here is derived from an EMBL/GenBank/DDBJ whole genome shotgun (WGS) entry which is preliminary data.</text>
</comment>
<accession>A0AAD4BMD9</accession>